<gene>
    <name evidence="4" type="ORF">S03H2_36739</name>
</gene>
<accession>X1HML2</accession>
<dbReference type="Pfam" id="PF21011">
    <property type="entry name" value="CetZ_C"/>
    <property type="match status" value="1"/>
</dbReference>
<keyword evidence="1" id="KW-0547">Nucleotide-binding</keyword>
<dbReference type="InterPro" id="IPR037103">
    <property type="entry name" value="Tubulin/FtsZ-like_C"/>
</dbReference>
<dbReference type="EMBL" id="BARU01022567">
    <property type="protein sequence ID" value="GAH58295.1"/>
    <property type="molecule type" value="Genomic_DNA"/>
</dbReference>
<dbReference type="SUPFAM" id="SSF52490">
    <property type="entry name" value="Tubulin nucleotide-binding domain-like"/>
    <property type="match status" value="1"/>
</dbReference>
<organism evidence="4">
    <name type="scientific">marine sediment metagenome</name>
    <dbReference type="NCBI Taxonomy" id="412755"/>
    <lineage>
        <taxon>unclassified sequences</taxon>
        <taxon>metagenomes</taxon>
        <taxon>ecological metagenomes</taxon>
    </lineage>
</organism>
<proteinExistence type="predicted"/>
<feature type="non-terminal residue" evidence="4">
    <location>
        <position position="1"/>
    </location>
</feature>
<evidence type="ECO:0000256" key="1">
    <source>
        <dbReference type="ARBA" id="ARBA00022741"/>
    </source>
</evidence>
<dbReference type="Gene3D" id="3.30.1330.20">
    <property type="entry name" value="Tubulin/FtsZ, C-terminal domain"/>
    <property type="match status" value="1"/>
</dbReference>
<reference evidence="4" key="1">
    <citation type="journal article" date="2014" name="Front. Microbiol.">
        <title>High frequency of phylogenetically diverse reductive dehalogenase-homologous genes in deep subseafloor sedimentary metagenomes.</title>
        <authorList>
            <person name="Kawai M."/>
            <person name="Futagami T."/>
            <person name="Toyoda A."/>
            <person name="Takaki Y."/>
            <person name="Nishi S."/>
            <person name="Hori S."/>
            <person name="Arai W."/>
            <person name="Tsubouchi T."/>
            <person name="Morono Y."/>
            <person name="Uchiyama I."/>
            <person name="Ito T."/>
            <person name="Fujiyama A."/>
            <person name="Inagaki F."/>
            <person name="Takami H."/>
        </authorList>
    </citation>
    <scope>NUCLEOTIDE SEQUENCE</scope>
    <source>
        <strain evidence="4">Expedition CK06-06</strain>
    </source>
</reference>
<keyword evidence="2" id="KW-0342">GTP-binding</keyword>
<dbReference type="InterPro" id="IPR048737">
    <property type="entry name" value="CetZ_C"/>
</dbReference>
<evidence type="ECO:0000256" key="2">
    <source>
        <dbReference type="ARBA" id="ARBA00023134"/>
    </source>
</evidence>
<dbReference type="GO" id="GO:0005525">
    <property type="term" value="F:GTP binding"/>
    <property type="evidence" value="ECO:0007669"/>
    <property type="project" value="UniProtKB-KW"/>
</dbReference>
<protein>
    <recommendedName>
        <fullName evidence="3">Tubulin-like CetZ C-terminal domain-containing protein</fullName>
    </recommendedName>
</protein>
<evidence type="ECO:0000313" key="4">
    <source>
        <dbReference type="EMBL" id="GAH58295.1"/>
    </source>
</evidence>
<dbReference type="Gene3D" id="3.40.50.1440">
    <property type="entry name" value="Tubulin/FtsZ, GTPase domain"/>
    <property type="match status" value="1"/>
</dbReference>
<dbReference type="AlphaFoldDB" id="X1HML2"/>
<name>X1HML2_9ZZZZ</name>
<comment type="caution">
    <text evidence="4">The sequence shown here is derived from an EMBL/GenBank/DDBJ whole genome shotgun (WGS) entry which is preliminary data.</text>
</comment>
<evidence type="ECO:0000259" key="3">
    <source>
        <dbReference type="Pfam" id="PF21011"/>
    </source>
</evidence>
<feature type="domain" description="Tubulin-like CetZ C-terminal" evidence="3">
    <location>
        <begin position="55"/>
        <end position="225"/>
    </location>
</feature>
<dbReference type="InterPro" id="IPR036525">
    <property type="entry name" value="Tubulin/FtsZ_GTPase_sf"/>
</dbReference>
<sequence length="256" mass="29006">PEKPFYNLIALPFKHEEKVEERTVYNTATCLKSVYLVADAIFLVDNQRYLRKDLSIQDNLAKINAHVVEPFYNLLCAGEEKKPKYIGAKIIDAGDIIQTLSGWTVIGYGKAQIPRFKFPFGTSNFKEKTAETQKGVQAMNEAISGLSLKCNPSDAKRALYLLSAPPEEMNMSLINEIGTSLKHIATEAIIRSGDYPREKHSLDVTLILSELVNVGKVMEYFTRAIHYISAYKKRWEGLEYEHRGIEDAFRDIPSLL</sequence>